<dbReference type="GO" id="GO:0005829">
    <property type="term" value="C:cytosol"/>
    <property type="evidence" value="ECO:0007669"/>
    <property type="project" value="TreeGrafter"/>
</dbReference>
<dbReference type="SUPFAM" id="SSF50475">
    <property type="entry name" value="FMN-binding split barrel"/>
    <property type="match status" value="1"/>
</dbReference>
<sequence length="127" mass="13716">MSDIDAIRRATYISLTTFRKDGTPVATPVWQVPRADGAVLVVTPADSWKVKRIRNNDAVTVAVCTVRGRTAPDAAVLSGTARLLDEAGTADAQKLLGKKYVSSRIGNGFLKILRVRKKPNIGIEITL</sequence>
<dbReference type="NCBIfam" id="TIGR03666">
    <property type="entry name" value="Rv2061_F420"/>
    <property type="match status" value="1"/>
</dbReference>
<dbReference type="InterPro" id="IPR052019">
    <property type="entry name" value="F420H2_bilvrd_red/Heme_oxyg"/>
</dbReference>
<gene>
    <name evidence="3" type="ORF">ABII15_01455</name>
</gene>
<dbReference type="InterPro" id="IPR019965">
    <property type="entry name" value="PPOX_F420-dep_Rv2061_put"/>
</dbReference>
<dbReference type="GO" id="GO:0016627">
    <property type="term" value="F:oxidoreductase activity, acting on the CH-CH group of donors"/>
    <property type="evidence" value="ECO:0007669"/>
    <property type="project" value="TreeGrafter"/>
</dbReference>
<proteinExistence type="predicted"/>
<dbReference type="Pfam" id="PF01243">
    <property type="entry name" value="PNPOx_N"/>
    <property type="match status" value="1"/>
</dbReference>
<dbReference type="PANTHER" id="PTHR35176">
    <property type="entry name" value="HEME OXYGENASE HI_0854-RELATED"/>
    <property type="match status" value="1"/>
</dbReference>
<evidence type="ECO:0000313" key="3">
    <source>
        <dbReference type="EMBL" id="XCJ68700.1"/>
    </source>
</evidence>
<dbReference type="AlphaFoldDB" id="A0AAU8IKH4"/>
<dbReference type="KEGG" id="stac:ABII15_01455"/>
<dbReference type="InterPro" id="IPR012349">
    <property type="entry name" value="Split_barrel_FMN-bd"/>
</dbReference>
<evidence type="ECO:0000259" key="2">
    <source>
        <dbReference type="Pfam" id="PF01243"/>
    </source>
</evidence>
<dbReference type="EMBL" id="CP159534">
    <property type="protein sequence ID" value="XCJ68700.1"/>
    <property type="molecule type" value="Genomic_DNA"/>
</dbReference>
<dbReference type="Gene3D" id="2.30.110.10">
    <property type="entry name" value="Electron Transport, Fmn-binding Protein, Chain A"/>
    <property type="match status" value="1"/>
</dbReference>
<dbReference type="EC" id="1.-.-.-" evidence="3"/>
<dbReference type="InterPro" id="IPR011576">
    <property type="entry name" value="Pyridox_Oxase_N"/>
</dbReference>
<keyword evidence="1 3" id="KW-0560">Oxidoreductase</keyword>
<dbReference type="GO" id="GO:0070967">
    <property type="term" value="F:coenzyme F420 binding"/>
    <property type="evidence" value="ECO:0007669"/>
    <property type="project" value="TreeGrafter"/>
</dbReference>
<dbReference type="RefSeq" id="WP_353940385.1">
    <property type="nucleotide sequence ID" value="NZ_CP159534.1"/>
</dbReference>
<protein>
    <submittedName>
        <fullName evidence="3">PPOX class F420-dependent oxidoreductase</fullName>
        <ecNumber evidence="3">1.-.-.-</ecNumber>
    </submittedName>
</protein>
<feature type="domain" description="Pyridoxamine 5'-phosphate oxidase N-terminal" evidence="2">
    <location>
        <begin position="6"/>
        <end position="100"/>
    </location>
</feature>
<organism evidence="3">
    <name type="scientific">Streptomyces tabacisoli</name>
    <dbReference type="NCBI Taxonomy" id="3156398"/>
    <lineage>
        <taxon>Bacteria</taxon>
        <taxon>Bacillati</taxon>
        <taxon>Actinomycetota</taxon>
        <taxon>Actinomycetes</taxon>
        <taxon>Kitasatosporales</taxon>
        <taxon>Streptomycetaceae</taxon>
        <taxon>Streptomyces</taxon>
    </lineage>
</organism>
<evidence type="ECO:0000256" key="1">
    <source>
        <dbReference type="ARBA" id="ARBA00023002"/>
    </source>
</evidence>
<accession>A0AAU8IKH4</accession>
<name>A0AAU8IKH4_9ACTN</name>
<dbReference type="PANTHER" id="PTHR35176:SF11">
    <property type="entry name" value="PYRIDOXAMINE 5'-PHOSPHATE OXIDASE FAMILY PROTEIN"/>
    <property type="match status" value="1"/>
</dbReference>
<reference evidence="3" key="1">
    <citation type="submission" date="2024-06" db="EMBL/GenBank/DDBJ databases">
        <title>Streptomyces sp. strain HUAS MG91 genome sequences.</title>
        <authorList>
            <person name="Mo P."/>
        </authorList>
    </citation>
    <scope>NUCLEOTIDE SEQUENCE</scope>
    <source>
        <strain evidence="3">HUAS MG91</strain>
    </source>
</reference>